<evidence type="ECO:0000256" key="2">
    <source>
        <dbReference type="PROSITE-ProRule" id="PRU00335"/>
    </source>
</evidence>
<dbReference type="PROSITE" id="PS50977">
    <property type="entry name" value="HTH_TETR_2"/>
    <property type="match status" value="1"/>
</dbReference>
<dbReference type="InterPro" id="IPR001647">
    <property type="entry name" value="HTH_TetR"/>
</dbReference>
<feature type="domain" description="HTH tetR-type" evidence="4">
    <location>
        <begin position="9"/>
        <end position="69"/>
    </location>
</feature>
<accession>A0ABX0CF40</accession>
<sequence>MPRPRAEEQPATKKMQEAFWVLLEHKPYPKITVSDVTRTSGLNRTAFYYHYTNIAELAEDAIYGIYEDQGLIAFITRLIRKVNDLDLRDEYTRFVTTPEYRRNIHRVALITGPHGSTSLAKQLRDFIIDTWLELMGLDRTRLNPGQNIVLEFTSNGILGVISNAEAMFNEEGARWVARTQLPETVSKLINSLKDLGEDDATTDGRKPASASPTE</sequence>
<organism evidence="5 6">
    <name type="scientific">Bifidobacterium saimiriisciurei</name>
    <dbReference type="NCBI Taxonomy" id="2661627"/>
    <lineage>
        <taxon>Bacteria</taxon>
        <taxon>Bacillati</taxon>
        <taxon>Actinomycetota</taxon>
        <taxon>Actinomycetes</taxon>
        <taxon>Bifidobacteriales</taxon>
        <taxon>Bifidobacteriaceae</taxon>
        <taxon>Bifidobacterium</taxon>
    </lineage>
</organism>
<protein>
    <submittedName>
        <fullName evidence="5">TetR family transcriptional regulator</fullName>
    </submittedName>
</protein>
<name>A0ABX0CF40_9BIFI</name>
<evidence type="ECO:0000313" key="5">
    <source>
        <dbReference type="EMBL" id="NEH12385.1"/>
    </source>
</evidence>
<evidence type="ECO:0000259" key="4">
    <source>
        <dbReference type="PROSITE" id="PS50977"/>
    </source>
</evidence>
<dbReference type="Proteomes" id="UP000475155">
    <property type="component" value="Unassembled WGS sequence"/>
</dbReference>
<dbReference type="Gene3D" id="1.10.357.10">
    <property type="entry name" value="Tetracycline Repressor, domain 2"/>
    <property type="match status" value="1"/>
</dbReference>
<evidence type="ECO:0000256" key="1">
    <source>
        <dbReference type="ARBA" id="ARBA00023125"/>
    </source>
</evidence>
<feature type="DNA-binding region" description="H-T-H motif" evidence="2">
    <location>
        <begin position="32"/>
        <end position="51"/>
    </location>
</feature>
<dbReference type="InterPro" id="IPR009057">
    <property type="entry name" value="Homeodomain-like_sf"/>
</dbReference>
<evidence type="ECO:0000313" key="6">
    <source>
        <dbReference type="Proteomes" id="UP000475155"/>
    </source>
</evidence>
<reference evidence="5 6" key="1">
    <citation type="submission" date="2019-10" db="EMBL/GenBank/DDBJ databases">
        <title>Bifidobacterium from non-human primates.</title>
        <authorList>
            <person name="Modesto M."/>
        </authorList>
    </citation>
    <scope>NUCLEOTIDE SEQUENCE [LARGE SCALE GENOMIC DNA]</scope>
    <source>
        <strain evidence="5 6">SMA1</strain>
    </source>
</reference>
<proteinExistence type="predicted"/>
<dbReference type="RefSeq" id="WP_163200133.1">
    <property type="nucleotide sequence ID" value="NZ_WHZU01000020.1"/>
</dbReference>
<keyword evidence="6" id="KW-1185">Reference proteome</keyword>
<dbReference type="EMBL" id="WHZU01000020">
    <property type="protein sequence ID" value="NEH12385.1"/>
    <property type="molecule type" value="Genomic_DNA"/>
</dbReference>
<evidence type="ECO:0000256" key="3">
    <source>
        <dbReference type="SAM" id="MobiDB-lite"/>
    </source>
</evidence>
<gene>
    <name evidence="5" type="ORF">GFD18_09935</name>
</gene>
<dbReference type="SUPFAM" id="SSF46689">
    <property type="entry name" value="Homeodomain-like"/>
    <property type="match status" value="1"/>
</dbReference>
<keyword evidence="1 2" id="KW-0238">DNA-binding</keyword>
<comment type="caution">
    <text evidence="5">The sequence shown here is derived from an EMBL/GenBank/DDBJ whole genome shotgun (WGS) entry which is preliminary data.</text>
</comment>
<feature type="region of interest" description="Disordered" evidence="3">
    <location>
        <begin position="195"/>
        <end position="214"/>
    </location>
</feature>